<dbReference type="PANTHER" id="PTHR48081">
    <property type="entry name" value="AB HYDROLASE SUPERFAMILY PROTEIN C4A8.06C"/>
    <property type="match status" value="1"/>
</dbReference>
<organism evidence="3 4">
    <name type="scientific">Ustilago hordei</name>
    <name type="common">Barley covered smut fungus</name>
    <dbReference type="NCBI Taxonomy" id="120017"/>
    <lineage>
        <taxon>Eukaryota</taxon>
        <taxon>Fungi</taxon>
        <taxon>Dikarya</taxon>
        <taxon>Basidiomycota</taxon>
        <taxon>Ustilaginomycotina</taxon>
        <taxon>Ustilaginomycetes</taxon>
        <taxon>Ustilaginales</taxon>
        <taxon>Ustilaginaceae</taxon>
        <taxon>Ustilago</taxon>
    </lineage>
</organism>
<dbReference type="AlphaFoldDB" id="I2FY42"/>
<dbReference type="eggNOG" id="KOG1515">
    <property type="taxonomic scope" value="Eukaryota"/>
</dbReference>
<keyword evidence="1" id="KW-0378">Hydrolase</keyword>
<keyword evidence="4" id="KW-1185">Reference proteome</keyword>
<dbReference type="GO" id="GO:0016787">
    <property type="term" value="F:hydrolase activity"/>
    <property type="evidence" value="ECO:0007669"/>
    <property type="project" value="UniProtKB-KW"/>
</dbReference>
<protein>
    <recommendedName>
        <fullName evidence="2">Alpha/beta hydrolase fold-3 domain-containing protein</fullName>
    </recommendedName>
</protein>
<dbReference type="OMA" id="PNLGMDH"/>
<dbReference type="InterPro" id="IPR029058">
    <property type="entry name" value="AB_hydrolase_fold"/>
</dbReference>
<gene>
    <name evidence="3" type="ORF">UHOR_04889</name>
</gene>
<reference evidence="3 4" key="1">
    <citation type="journal article" date="2012" name="Plant Cell">
        <title>Genome comparison of barley and maize smut fungi reveals targeted loss of RNA silencing components and species-specific presence of transposable elements.</title>
        <authorList>
            <person name="Laurie J.D."/>
            <person name="Ali S."/>
            <person name="Linning R."/>
            <person name="Mannhaupt G."/>
            <person name="Wong P."/>
            <person name="Gueldener U."/>
            <person name="Muensterkoetter M."/>
            <person name="Moore R."/>
            <person name="Kahmann R."/>
            <person name="Bakkeren G."/>
            <person name="Schirawski J."/>
        </authorList>
    </citation>
    <scope>NUCLEOTIDE SEQUENCE [LARGE SCALE GENOMIC DNA]</scope>
    <source>
        <strain evidence="4">Uh4875-4</strain>
    </source>
</reference>
<dbReference type="SUPFAM" id="SSF53474">
    <property type="entry name" value="alpha/beta-Hydrolases"/>
    <property type="match status" value="1"/>
</dbReference>
<dbReference type="EMBL" id="CAGI01000168">
    <property type="protein sequence ID" value="CCF51835.1"/>
    <property type="molecule type" value="Genomic_DNA"/>
</dbReference>
<dbReference type="PANTHER" id="PTHR48081:SF8">
    <property type="entry name" value="ALPHA_BETA HYDROLASE FOLD-3 DOMAIN-CONTAINING PROTEIN-RELATED"/>
    <property type="match status" value="1"/>
</dbReference>
<evidence type="ECO:0000256" key="1">
    <source>
        <dbReference type="ARBA" id="ARBA00022801"/>
    </source>
</evidence>
<dbReference type="InterPro" id="IPR013094">
    <property type="entry name" value="AB_hydrolase_3"/>
</dbReference>
<dbReference type="InterPro" id="IPR050300">
    <property type="entry name" value="GDXG_lipolytic_enzyme"/>
</dbReference>
<sequence>MPTSSSSFDIPEERLHDWSLRYVRLKAIVLLLRSLNSLRPLIYRTQTPLPHGFERQVVDLPSRQSGRTIRVHIYRSKLTSPSSDGVPSPLPVHISWHGSGFVLPNLGDDYAYASHILNKLGPDCIFIDADYRKAPEYPFPAASHDAQDVVNNILSQPQIYDPDRITLGGFSAGGNLALVVGAQLGPQRIAAIAALYPPVDFTIRPQDRPLASKVRPDSGFPLPTWMSNVFIDSYFVRQQDKQHPLCSVYYLHADRFPPLLLASGQVDTLHRASEKLIRKLADAGRTDVRFISIQKEGHGFDKLPRGPESIKRRDYVYDQFAHFLKQSSSRSSANQKAQL</sequence>
<dbReference type="OrthoDB" id="408631at2759"/>
<evidence type="ECO:0000313" key="4">
    <source>
        <dbReference type="Proteomes" id="UP000006174"/>
    </source>
</evidence>
<accession>I2FY42</accession>
<feature type="domain" description="Alpha/beta hydrolase fold-3" evidence="2">
    <location>
        <begin position="96"/>
        <end position="300"/>
    </location>
</feature>
<dbReference type="Pfam" id="PF07859">
    <property type="entry name" value="Abhydrolase_3"/>
    <property type="match status" value="1"/>
</dbReference>
<dbReference type="Proteomes" id="UP000006174">
    <property type="component" value="Unassembled WGS sequence"/>
</dbReference>
<evidence type="ECO:0000259" key="2">
    <source>
        <dbReference type="Pfam" id="PF07859"/>
    </source>
</evidence>
<evidence type="ECO:0000313" key="3">
    <source>
        <dbReference type="EMBL" id="CCF51835.1"/>
    </source>
</evidence>
<dbReference type="Gene3D" id="3.40.50.1820">
    <property type="entry name" value="alpha/beta hydrolase"/>
    <property type="match status" value="1"/>
</dbReference>
<dbReference type="HOGENOM" id="CLU_012494_3_0_1"/>
<comment type="caution">
    <text evidence="3">The sequence shown here is derived from an EMBL/GenBank/DDBJ whole genome shotgun (WGS) entry which is preliminary data.</text>
</comment>
<dbReference type="STRING" id="1128400.I2FY42"/>
<name>I2FY42_USTHO</name>
<proteinExistence type="predicted"/>